<evidence type="ECO:0000313" key="9">
    <source>
        <dbReference type="RefSeq" id="XP_018333141.1"/>
    </source>
</evidence>
<feature type="domain" description="C2H2-type" evidence="7">
    <location>
        <begin position="688"/>
        <end position="711"/>
    </location>
</feature>
<reference evidence="9" key="1">
    <citation type="submission" date="2025-08" db="UniProtKB">
        <authorList>
            <consortium name="RefSeq"/>
        </authorList>
    </citation>
    <scope>IDENTIFICATION</scope>
    <source>
        <tissue evidence="9">Entire body</tissue>
    </source>
</reference>
<accession>A0A1W4XAI8</accession>
<dbReference type="InParanoid" id="A0A1W4XAI8"/>
<feature type="domain" description="C2H2-type" evidence="7">
    <location>
        <begin position="642"/>
        <end position="671"/>
    </location>
</feature>
<keyword evidence="2" id="KW-0677">Repeat</keyword>
<dbReference type="SMART" id="SM00355">
    <property type="entry name" value="ZnF_C2H2"/>
    <property type="match status" value="11"/>
</dbReference>
<feature type="compositionally biased region" description="Low complexity" evidence="6">
    <location>
        <begin position="513"/>
        <end position="524"/>
    </location>
</feature>
<dbReference type="InterPro" id="IPR036236">
    <property type="entry name" value="Znf_C2H2_sf"/>
</dbReference>
<dbReference type="CTD" id="36678"/>
<proteinExistence type="predicted"/>
<dbReference type="PROSITE" id="PS00028">
    <property type="entry name" value="ZINC_FINGER_C2H2_1"/>
    <property type="match status" value="4"/>
</dbReference>
<protein>
    <submittedName>
        <fullName evidence="9">Zinc finger protein 84</fullName>
    </submittedName>
</protein>
<feature type="region of interest" description="Disordered" evidence="6">
    <location>
        <begin position="493"/>
        <end position="524"/>
    </location>
</feature>
<dbReference type="PANTHER" id="PTHR24379:SF121">
    <property type="entry name" value="C2H2-TYPE DOMAIN-CONTAINING PROTEIN"/>
    <property type="match status" value="1"/>
</dbReference>
<feature type="compositionally biased region" description="Polar residues" evidence="6">
    <location>
        <begin position="501"/>
        <end position="512"/>
    </location>
</feature>
<feature type="compositionally biased region" description="Low complexity" evidence="6">
    <location>
        <begin position="228"/>
        <end position="259"/>
    </location>
</feature>
<evidence type="ECO:0000256" key="1">
    <source>
        <dbReference type="ARBA" id="ARBA00022723"/>
    </source>
</evidence>
<dbReference type="STRING" id="224129.A0A1W4XAI8"/>
<keyword evidence="4" id="KW-0862">Zinc</keyword>
<evidence type="ECO:0000256" key="6">
    <source>
        <dbReference type="SAM" id="MobiDB-lite"/>
    </source>
</evidence>
<gene>
    <name evidence="9" type="primary">LOC108742431</name>
</gene>
<evidence type="ECO:0000256" key="2">
    <source>
        <dbReference type="ARBA" id="ARBA00022737"/>
    </source>
</evidence>
<dbReference type="RefSeq" id="XP_018333141.1">
    <property type="nucleotide sequence ID" value="XM_018477639.2"/>
</dbReference>
<feature type="domain" description="C2H2-type" evidence="7">
    <location>
        <begin position="808"/>
        <end position="831"/>
    </location>
</feature>
<feature type="region of interest" description="Disordered" evidence="6">
    <location>
        <begin position="214"/>
        <end position="261"/>
    </location>
</feature>
<evidence type="ECO:0000256" key="4">
    <source>
        <dbReference type="ARBA" id="ARBA00022833"/>
    </source>
</evidence>
<name>A0A1W4XAI8_AGRPL</name>
<sequence length="922" mass="104768">MEVAMPVTGNTVDCYEDMFKEITRKLYGEDGLSDITSNDRLAPPQDRCLTPVDYETSGPLLKSDDHLTAFGLAALMQNGFPSNGIFNTTFQQHKPSQNFEEKWIISDDDLQWTRSKIASYNPAQKLFRCVECDCVGYLPRVAEHWLGTHSNLRTFRCPQCPYESAWARCVRLHLTRQHNISTEETTDVLLKNNPVLHEISRYLQRLKSRLDVGGAKNSSIHGPDDYHSSSSSIPSTSSSMTTNRTQSTTNSQNTINNDSANISTTNKRYSCSFCPYATDRRDLFTRHENIHREEKPFQCYVCQKQFNRADHVKKHFLRMHREHPYDLNRIRRHPPKNASGMSFYNRYNSNEVSSSHSSDPTSSDVVSLGSSLTIPNGLCNIAKTISGKQFGSIDSKCSANMKTCNLGKNIGKKKGDKRFSCCYCSWTGVDNWCLKRHMNTHLKPFVCGLCDYKAARSERLATHVLKVHNKRACGKCNFLADDPAQLTIHQQDHHPLDQRNNRSNHSVRSFSYSANNSSNTNTGGSASNTCIASLSNNQNINKSYDVNSAAALMQHSARLLQPDSSKSWKQHTPKQHGAARLFNYMEASDSSEPESDSKGPEESSRTSITHRINSDFPEAGDVAGHLKTTKEVEKEEVEVPLFVCKSCGCEFEDDASLETHKFIKCHIPTSPAKQPEETKENVNPKLKYQCQICTETFYSQFSVMFHMSTHSMLHFQHSTNESVQEKENHKRSRKQTKPKKVVSPTMDNKDDTQNASSFKRQLCEKYMMQFLQRRRFSCTLCKTAKLSQFRTKSKLILHQFWRHSKNKFQCEHCNLRFRHRYQVVLHSSSVHITKLNNNKNQQTAPTKEINPNPPSESLVVSGTQDISHGYVTNSYITAVPDINNSNTPVHKLGVSFLDHTFLHSNPNLNSHMPIIIPTFPPC</sequence>
<keyword evidence="8" id="KW-1185">Reference proteome</keyword>
<feature type="domain" description="C2H2-type" evidence="7">
    <location>
        <begin position="269"/>
        <end position="296"/>
    </location>
</feature>
<dbReference type="AlphaFoldDB" id="A0A1W4XAI8"/>
<dbReference type="PANTHER" id="PTHR24379">
    <property type="entry name" value="KRAB AND ZINC FINGER DOMAIN-CONTAINING"/>
    <property type="match status" value="1"/>
</dbReference>
<dbReference type="KEGG" id="apln:108742431"/>
<feature type="region of interest" description="Disordered" evidence="6">
    <location>
        <begin position="587"/>
        <end position="620"/>
    </location>
</feature>
<keyword evidence="1" id="KW-0479">Metal-binding</keyword>
<evidence type="ECO:0000259" key="7">
    <source>
        <dbReference type="PROSITE" id="PS50157"/>
    </source>
</evidence>
<feature type="compositionally biased region" description="Basic and acidic residues" evidence="6">
    <location>
        <begin position="595"/>
        <end position="604"/>
    </location>
</feature>
<feature type="region of interest" description="Disordered" evidence="6">
    <location>
        <begin position="716"/>
        <end position="753"/>
    </location>
</feature>
<dbReference type="InterPro" id="IPR013087">
    <property type="entry name" value="Znf_C2H2_type"/>
</dbReference>
<evidence type="ECO:0000256" key="5">
    <source>
        <dbReference type="PROSITE-ProRule" id="PRU00042"/>
    </source>
</evidence>
<dbReference type="OrthoDB" id="654211at2759"/>
<evidence type="ECO:0000313" key="8">
    <source>
        <dbReference type="Proteomes" id="UP000192223"/>
    </source>
</evidence>
<dbReference type="GO" id="GO:0008270">
    <property type="term" value="F:zinc ion binding"/>
    <property type="evidence" value="ECO:0007669"/>
    <property type="project" value="UniProtKB-KW"/>
</dbReference>
<dbReference type="PROSITE" id="PS50157">
    <property type="entry name" value="ZINC_FINGER_C2H2_2"/>
    <property type="match status" value="5"/>
</dbReference>
<organism evidence="8 9">
    <name type="scientific">Agrilus planipennis</name>
    <name type="common">Emerald ash borer</name>
    <name type="synonym">Agrilus marcopoli</name>
    <dbReference type="NCBI Taxonomy" id="224129"/>
    <lineage>
        <taxon>Eukaryota</taxon>
        <taxon>Metazoa</taxon>
        <taxon>Ecdysozoa</taxon>
        <taxon>Arthropoda</taxon>
        <taxon>Hexapoda</taxon>
        <taxon>Insecta</taxon>
        <taxon>Pterygota</taxon>
        <taxon>Neoptera</taxon>
        <taxon>Endopterygota</taxon>
        <taxon>Coleoptera</taxon>
        <taxon>Polyphaga</taxon>
        <taxon>Elateriformia</taxon>
        <taxon>Buprestoidea</taxon>
        <taxon>Buprestidae</taxon>
        <taxon>Agrilinae</taxon>
        <taxon>Agrilus</taxon>
    </lineage>
</organism>
<keyword evidence="3 5" id="KW-0863">Zinc-finger</keyword>
<dbReference type="SUPFAM" id="SSF57667">
    <property type="entry name" value="beta-beta-alpha zinc fingers"/>
    <property type="match status" value="2"/>
</dbReference>
<dbReference type="Proteomes" id="UP000192223">
    <property type="component" value="Unplaced"/>
</dbReference>
<feature type="domain" description="C2H2-type" evidence="7">
    <location>
        <begin position="297"/>
        <end position="324"/>
    </location>
</feature>
<dbReference type="Gene3D" id="3.30.160.60">
    <property type="entry name" value="Classic Zinc Finger"/>
    <property type="match status" value="3"/>
</dbReference>
<dbReference type="GeneID" id="108742431"/>
<evidence type="ECO:0000256" key="3">
    <source>
        <dbReference type="ARBA" id="ARBA00022771"/>
    </source>
</evidence>
<feature type="compositionally biased region" description="Basic residues" evidence="6">
    <location>
        <begin position="729"/>
        <end position="740"/>
    </location>
</feature>